<proteinExistence type="predicted"/>
<sequence>MNKPLLLLATLSTLPALAASHPYATAQCEENCQTYSYHSTIVQATTPQNYRICTADSFSIEIVIDGRSQTLIPPANSARVCADVQGKEIRIRSGTALAGRNPA</sequence>
<reference evidence="3" key="1">
    <citation type="journal article" date="2019" name="Int. J. Syst. Evol. Microbiol.">
        <title>The Global Catalogue of Microorganisms (GCM) 10K type strain sequencing project: providing services to taxonomists for standard genome sequencing and annotation.</title>
        <authorList>
            <consortium name="The Broad Institute Genomics Platform"/>
            <consortium name="The Broad Institute Genome Sequencing Center for Infectious Disease"/>
            <person name="Wu L."/>
            <person name="Ma J."/>
        </authorList>
    </citation>
    <scope>NUCLEOTIDE SEQUENCE [LARGE SCALE GENOMIC DNA]</scope>
    <source>
        <strain evidence="3">LMG 29894</strain>
    </source>
</reference>
<organism evidence="2 3">
    <name type="scientific">Chitinimonas lacunae</name>
    <dbReference type="NCBI Taxonomy" id="1963018"/>
    <lineage>
        <taxon>Bacteria</taxon>
        <taxon>Pseudomonadati</taxon>
        <taxon>Pseudomonadota</taxon>
        <taxon>Betaproteobacteria</taxon>
        <taxon>Neisseriales</taxon>
        <taxon>Chitinibacteraceae</taxon>
        <taxon>Chitinimonas</taxon>
    </lineage>
</organism>
<evidence type="ECO:0000313" key="2">
    <source>
        <dbReference type="EMBL" id="MFC4158034.1"/>
    </source>
</evidence>
<evidence type="ECO:0008006" key="4">
    <source>
        <dbReference type="Google" id="ProtNLM"/>
    </source>
</evidence>
<dbReference type="EMBL" id="JBHSBU010000001">
    <property type="protein sequence ID" value="MFC4158034.1"/>
    <property type="molecule type" value="Genomic_DNA"/>
</dbReference>
<feature type="chain" id="PRO_5047539284" description="DUF2845 domain-containing protein" evidence="1">
    <location>
        <begin position="19"/>
        <end position="103"/>
    </location>
</feature>
<comment type="caution">
    <text evidence="2">The sequence shown here is derived from an EMBL/GenBank/DDBJ whole genome shotgun (WGS) entry which is preliminary data.</text>
</comment>
<dbReference type="RefSeq" id="WP_378160288.1">
    <property type="nucleotide sequence ID" value="NZ_JBHSBU010000001.1"/>
</dbReference>
<gene>
    <name evidence="2" type="ORF">ACFOW7_01560</name>
</gene>
<protein>
    <recommendedName>
        <fullName evidence="4">DUF2845 domain-containing protein</fullName>
    </recommendedName>
</protein>
<evidence type="ECO:0000313" key="3">
    <source>
        <dbReference type="Proteomes" id="UP001595791"/>
    </source>
</evidence>
<evidence type="ECO:0000256" key="1">
    <source>
        <dbReference type="SAM" id="SignalP"/>
    </source>
</evidence>
<name>A0ABV8MIR6_9NEIS</name>
<keyword evidence="3" id="KW-1185">Reference proteome</keyword>
<accession>A0ABV8MIR6</accession>
<keyword evidence="1" id="KW-0732">Signal</keyword>
<feature type="signal peptide" evidence="1">
    <location>
        <begin position="1"/>
        <end position="18"/>
    </location>
</feature>
<dbReference type="Proteomes" id="UP001595791">
    <property type="component" value="Unassembled WGS sequence"/>
</dbReference>